<evidence type="ECO:0000313" key="6">
    <source>
        <dbReference type="EMBL" id="KAJ3091874.1"/>
    </source>
</evidence>
<dbReference type="AlphaFoldDB" id="A0AAD5X8G5"/>
<dbReference type="EMBL" id="JADGJH010003315">
    <property type="protein sequence ID" value="KAJ3091874.1"/>
    <property type="molecule type" value="Genomic_DNA"/>
</dbReference>
<sequence>MDPRDVSLLSNLIASNCASFRVAGIEAWMPVCLAHLDPTAFLNLYVCCVVHGRSSGGESESSSDYLGSNKKRLSDDDDVFLVCCSVNREGFFDVSEYKRQVTESLFSKEIVIRDMQESLDTFPSRLTNIGIPRIRHFVCRVKRSKQYTECDKSPPYTMSADYERLQLLYQIMHAKLYPSDGIKPSKFVYIKGPHDAVAGMTTNSYDIFAAFHPLTTKKEVEEDIMALYRWIKKMDSSLFSE</sequence>
<evidence type="ECO:0000259" key="5">
    <source>
        <dbReference type="Pfam" id="PF19038"/>
    </source>
</evidence>
<dbReference type="Pfam" id="PF19038">
    <property type="entry name" value="Fuz_longin_3"/>
    <property type="match status" value="1"/>
</dbReference>
<keyword evidence="3" id="KW-0967">Endosome</keyword>
<dbReference type="Pfam" id="PF19037">
    <property type="entry name" value="Fuz_longin_2"/>
    <property type="match status" value="1"/>
</dbReference>
<dbReference type="InterPro" id="IPR043970">
    <property type="entry name" value="FUZ/MON1/HPS1_longin_3"/>
</dbReference>
<keyword evidence="3" id="KW-0472">Membrane</keyword>
<proteinExistence type="inferred from homology"/>
<evidence type="ECO:0000256" key="1">
    <source>
        <dbReference type="ARBA" id="ARBA00004380"/>
    </source>
</evidence>
<dbReference type="PANTHER" id="PTHR13027">
    <property type="entry name" value="SAND PROTEIN-RELATED"/>
    <property type="match status" value="1"/>
</dbReference>
<keyword evidence="7" id="KW-1185">Reference proteome</keyword>
<keyword evidence="3" id="KW-0813">Transport</keyword>
<dbReference type="PRINTS" id="PR01546">
    <property type="entry name" value="YEAST73DUF"/>
</dbReference>
<dbReference type="InterPro" id="IPR043971">
    <property type="entry name" value="FUZ/MON1/HPS1_longin_2"/>
</dbReference>
<feature type="domain" description="FUZ/MON1/HPS1 second Longin" evidence="4">
    <location>
        <begin position="2"/>
        <end position="102"/>
    </location>
</feature>
<dbReference type="GO" id="GO:0035658">
    <property type="term" value="C:Mon1-Ccz1 complex"/>
    <property type="evidence" value="ECO:0007669"/>
    <property type="project" value="TreeGrafter"/>
</dbReference>
<name>A0AAD5X8G5_9FUNG</name>
<evidence type="ECO:0000259" key="4">
    <source>
        <dbReference type="Pfam" id="PF19037"/>
    </source>
</evidence>
<keyword evidence="3" id="KW-0926">Vacuole</keyword>
<evidence type="ECO:0000313" key="7">
    <source>
        <dbReference type="Proteomes" id="UP001211907"/>
    </source>
</evidence>
<dbReference type="GO" id="GO:0006623">
    <property type="term" value="P:protein targeting to vacuole"/>
    <property type="evidence" value="ECO:0007669"/>
    <property type="project" value="UniProtKB-UniRule"/>
</dbReference>
<comment type="subcellular location">
    <subcellularLocation>
        <location evidence="3">Endosome</location>
        <location evidence="3">Multivesicular body membrane</location>
        <topology evidence="3">Peripheral membrane protein</topology>
    </subcellularLocation>
    <subcellularLocation>
        <location evidence="1 3">Prevacuolar compartment membrane</location>
        <topology evidence="1 3">Peripheral membrane protein</topology>
    </subcellularLocation>
    <subcellularLocation>
        <location evidence="3">Vacuole membrane</location>
        <topology evidence="3">Peripheral membrane protein</topology>
    </subcellularLocation>
</comment>
<feature type="domain" description="FUZ/MON1/HPS1 third Longin" evidence="5">
    <location>
        <begin position="134"/>
        <end position="233"/>
    </location>
</feature>
<keyword evidence="3" id="KW-0653">Protein transport</keyword>
<dbReference type="GO" id="GO:0000329">
    <property type="term" value="C:fungal-type vacuole membrane"/>
    <property type="evidence" value="ECO:0007669"/>
    <property type="project" value="TreeGrafter"/>
</dbReference>
<dbReference type="GO" id="GO:0016192">
    <property type="term" value="P:vesicle-mediated transport"/>
    <property type="evidence" value="ECO:0007669"/>
    <property type="project" value="InterPro"/>
</dbReference>
<dbReference type="PANTHER" id="PTHR13027:SF7">
    <property type="entry name" value="VACUOLAR FUSION PROTEIN MON1 HOMOLOG"/>
    <property type="match status" value="1"/>
</dbReference>
<gene>
    <name evidence="6" type="ORF">HK100_007078</name>
</gene>
<comment type="similarity">
    <text evidence="3">Belongs to the MON1/SAND family.</text>
</comment>
<evidence type="ECO:0000256" key="2">
    <source>
        <dbReference type="ARBA" id="ARBA00018132"/>
    </source>
</evidence>
<comment type="caution">
    <text evidence="6">The sequence shown here is derived from an EMBL/GenBank/DDBJ whole genome shotgun (WGS) entry which is preliminary data.</text>
</comment>
<comment type="function">
    <text evidence="3">Required for multiple vacuole delivery pathways including the cytoplasm to vacuole transport (Cvt), autophagy, pexophagy and endocytosis.</text>
</comment>
<evidence type="ECO:0000256" key="3">
    <source>
        <dbReference type="RuleBase" id="RU367048"/>
    </source>
</evidence>
<protein>
    <recommendedName>
        <fullName evidence="2 3">Vacuolar fusion protein MON1</fullName>
    </recommendedName>
</protein>
<keyword evidence="3" id="KW-0072">Autophagy</keyword>
<dbReference type="Proteomes" id="UP001211907">
    <property type="component" value="Unassembled WGS sequence"/>
</dbReference>
<organism evidence="6 7">
    <name type="scientific">Physocladia obscura</name>
    <dbReference type="NCBI Taxonomy" id="109957"/>
    <lineage>
        <taxon>Eukaryota</taxon>
        <taxon>Fungi</taxon>
        <taxon>Fungi incertae sedis</taxon>
        <taxon>Chytridiomycota</taxon>
        <taxon>Chytridiomycota incertae sedis</taxon>
        <taxon>Chytridiomycetes</taxon>
        <taxon>Chytridiales</taxon>
        <taxon>Chytriomycetaceae</taxon>
        <taxon>Physocladia</taxon>
    </lineage>
</organism>
<reference evidence="6" key="1">
    <citation type="submission" date="2020-05" db="EMBL/GenBank/DDBJ databases">
        <title>Phylogenomic resolution of chytrid fungi.</title>
        <authorList>
            <person name="Stajich J.E."/>
            <person name="Amses K."/>
            <person name="Simmons R."/>
            <person name="Seto K."/>
            <person name="Myers J."/>
            <person name="Bonds A."/>
            <person name="Quandt C.A."/>
            <person name="Barry K."/>
            <person name="Liu P."/>
            <person name="Grigoriev I."/>
            <person name="Longcore J.E."/>
            <person name="James T.Y."/>
        </authorList>
    </citation>
    <scope>NUCLEOTIDE SEQUENCE</scope>
    <source>
        <strain evidence="6">JEL0513</strain>
    </source>
</reference>
<dbReference type="GO" id="GO:0032585">
    <property type="term" value="C:multivesicular body membrane"/>
    <property type="evidence" value="ECO:0007669"/>
    <property type="project" value="UniProtKB-SubCell"/>
</dbReference>
<dbReference type="InterPro" id="IPR004353">
    <property type="entry name" value="Mon1"/>
</dbReference>
<dbReference type="GO" id="GO:0006914">
    <property type="term" value="P:autophagy"/>
    <property type="evidence" value="ECO:0007669"/>
    <property type="project" value="UniProtKB-UniRule"/>
</dbReference>
<accession>A0AAD5X8G5</accession>